<keyword evidence="4 6" id="KW-1133">Transmembrane helix</keyword>
<feature type="transmembrane region" description="Helical" evidence="6">
    <location>
        <begin position="172"/>
        <end position="190"/>
    </location>
</feature>
<protein>
    <recommendedName>
        <fullName evidence="6">Protein DETOXIFICATION</fullName>
    </recommendedName>
    <alternativeName>
        <fullName evidence="6">Multidrug and toxic compound extrusion protein</fullName>
    </alternativeName>
</protein>
<comment type="similarity">
    <text evidence="2 6">Belongs to the multi antimicrobial extrusion (MATE) (TC 2.A.66.1) family.</text>
</comment>
<evidence type="ECO:0000256" key="5">
    <source>
        <dbReference type="ARBA" id="ARBA00023136"/>
    </source>
</evidence>
<accession>A0A0E0DUK2</accession>
<dbReference type="GO" id="GO:1990961">
    <property type="term" value="P:xenobiotic detoxification by transmembrane export across the plasma membrane"/>
    <property type="evidence" value="ECO:0007669"/>
    <property type="project" value="InterPro"/>
</dbReference>
<evidence type="ECO:0000256" key="6">
    <source>
        <dbReference type="RuleBase" id="RU004914"/>
    </source>
</evidence>
<dbReference type="Gramene" id="OMERI05G22410.1">
    <property type="protein sequence ID" value="OMERI05G22410.1"/>
    <property type="gene ID" value="OMERI05G22410"/>
</dbReference>
<feature type="transmembrane region" description="Helical" evidence="6">
    <location>
        <begin position="83"/>
        <end position="111"/>
    </location>
</feature>
<reference evidence="7" key="2">
    <citation type="submission" date="2018-05" db="EMBL/GenBank/DDBJ databases">
        <title>OmerRS3 (Oryza meridionalis Reference Sequence Version 3).</title>
        <authorList>
            <person name="Zhang J."/>
            <person name="Kudrna D."/>
            <person name="Lee S."/>
            <person name="Talag J."/>
            <person name="Welchert J."/>
            <person name="Wing R.A."/>
        </authorList>
    </citation>
    <scope>NUCLEOTIDE SEQUENCE [LARGE SCALE GENOMIC DNA]</scope>
    <source>
        <strain evidence="7">cv. OR44</strain>
    </source>
</reference>
<evidence type="ECO:0000313" key="8">
    <source>
        <dbReference type="Proteomes" id="UP000008021"/>
    </source>
</evidence>
<dbReference type="Proteomes" id="UP000008021">
    <property type="component" value="Chromosome 5"/>
</dbReference>
<evidence type="ECO:0000256" key="2">
    <source>
        <dbReference type="ARBA" id="ARBA00010199"/>
    </source>
</evidence>
<organism evidence="7">
    <name type="scientific">Oryza meridionalis</name>
    <dbReference type="NCBI Taxonomy" id="40149"/>
    <lineage>
        <taxon>Eukaryota</taxon>
        <taxon>Viridiplantae</taxon>
        <taxon>Streptophyta</taxon>
        <taxon>Embryophyta</taxon>
        <taxon>Tracheophyta</taxon>
        <taxon>Spermatophyta</taxon>
        <taxon>Magnoliopsida</taxon>
        <taxon>Liliopsida</taxon>
        <taxon>Poales</taxon>
        <taxon>Poaceae</taxon>
        <taxon>BOP clade</taxon>
        <taxon>Oryzoideae</taxon>
        <taxon>Oryzeae</taxon>
        <taxon>Oryzinae</taxon>
        <taxon>Oryza</taxon>
    </lineage>
</organism>
<sequence>MEERIPLLSHRFPADGTAGVGGGRGGEEDGCCCGGGGGDRWWSGLAREAGKVGSMALPMAAMSVAQNAVQVASNMMVGHLPGVLPLSASAIATSLASVSGFSLLVGMASGLETLCGQAYGAKQYDKLGVQTYRAIVTLTVVTIPISLLWVFIGKLLTLIGQDPVISHEAGRYIVWLIPGLFAYAVCQPLTKFLQSQSLIFPMLWSSIATLLLHIPLSWLLVFKTSMGFTGAALAISISYWLNTFMLAAYIRFSCSCKVTRSPPTIEAFRGVGLFLRIALPSALMLCFEWWSFEILVLLSGLLPNPELESSVLSICLTTTSLMYTIPYGLGGAASTRVANELGAGNPEGARSAVHLVMSIAGTEAVLVTGMLFAAQRILGYAYSSDEEVVTYFTSMVPFVCISVAADSLQGVLSGIARGCGWQHLGAYVNLGSFYLVGIPVALLLGFGLKMEGKGLWLGIACGSVLQFLLLAVIAFFSNWQKMMLLLQAEKARERIFGETPSEKQHLVLDATNSTKVKSLDPNTTLADLACHLDVDNFFSLLLAHG</sequence>
<dbReference type="InterPro" id="IPR045069">
    <property type="entry name" value="MATE_euk"/>
</dbReference>
<dbReference type="Pfam" id="PF01554">
    <property type="entry name" value="MatE"/>
    <property type="match status" value="2"/>
</dbReference>
<keyword evidence="3 6" id="KW-0812">Transmembrane</keyword>
<feature type="transmembrane region" description="Helical" evidence="6">
    <location>
        <begin position="228"/>
        <end position="250"/>
    </location>
</feature>
<dbReference type="InterPro" id="IPR002528">
    <property type="entry name" value="MATE_fam"/>
</dbReference>
<comment type="subcellular location">
    <subcellularLocation>
        <location evidence="1">Membrane</location>
        <topology evidence="1">Multi-pass membrane protein</topology>
    </subcellularLocation>
</comment>
<evidence type="ECO:0000256" key="4">
    <source>
        <dbReference type="ARBA" id="ARBA00022989"/>
    </source>
</evidence>
<feature type="transmembrane region" description="Helical" evidence="6">
    <location>
        <begin position="394"/>
        <end position="415"/>
    </location>
</feature>
<feature type="transmembrane region" description="Helical" evidence="6">
    <location>
        <begin position="310"/>
        <end position="330"/>
    </location>
</feature>
<dbReference type="GO" id="GO:0042910">
    <property type="term" value="F:xenobiotic transmembrane transporter activity"/>
    <property type="evidence" value="ECO:0007669"/>
    <property type="project" value="InterPro"/>
</dbReference>
<evidence type="ECO:0000256" key="3">
    <source>
        <dbReference type="ARBA" id="ARBA00022692"/>
    </source>
</evidence>
<feature type="transmembrane region" description="Helical" evidence="6">
    <location>
        <begin position="132"/>
        <end position="152"/>
    </location>
</feature>
<reference evidence="7" key="1">
    <citation type="submission" date="2015-04" db="UniProtKB">
        <authorList>
            <consortium name="EnsemblPlants"/>
        </authorList>
    </citation>
    <scope>IDENTIFICATION</scope>
</reference>
<dbReference type="STRING" id="40149.A0A0E0DUK2"/>
<dbReference type="AlphaFoldDB" id="A0A0E0DUK2"/>
<dbReference type="EnsemblPlants" id="OMERI05G22410.1">
    <property type="protein sequence ID" value="OMERI05G22410.1"/>
    <property type="gene ID" value="OMERI05G22410"/>
</dbReference>
<keyword evidence="5 6" id="KW-0472">Membrane</keyword>
<proteinExistence type="inferred from homology"/>
<dbReference type="NCBIfam" id="TIGR00797">
    <property type="entry name" value="matE"/>
    <property type="match status" value="1"/>
</dbReference>
<dbReference type="PANTHER" id="PTHR11206">
    <property type="entry name" value="MULTIDRUG RESISTANCE PROTEIN"/>
    <property type="match status" value="1"/>
</dbReference>
<name>A0A0E0DUK2_9ORYZ</name>
<feature type="transmembrane region" description="Helical" evidence="6">
    <location>
        <begin position="351"/>
        <end position="374"/>
    </location>
</feature>
<evidence type="ECO:0000256" key="1">
    <source>
        <dbReference type="ARBA" id="ARBA00004141"/>
    </source>
</evidence>
<dbReference type="eggNOG" id="KOG1347">
    <property type="taxonomic scope" value="Eukaryota"/>
</dbReference>
<feature type="transmembrane region" description="Helical" evidence="6">
    <location>
        <begin position="271"/>
        <end position="290"/>
    </location>
</feature>
<dbReference type="GO" id="GO:0016020">
    <property type="term" value="C:membrane"/>
    <property type="evidence" value="ECO:0007669"/>
    <property type="project" value="UniProtKB-SubCell"/>
</dbReference>
<dbReference type="GO" id="GO:0015297">
    <property type="term" value="F:antiporter activity"/>
    <property type="evidence" value="ECO:0007669"/>
    <property type="project" value="InterPro"/>
</dbReference>
<evidence type="ECO:0000313" key="7">
    <source>
        <dbReference type="EnsemblPlants" id="OMERI05G22410.1"/>
    </source>
</evidence>
<feature type="transmembrane region" description="Helical" evidence="6">
    <location>
        <begin position="454"/>
        <end position="476"/>
    </location>
</feature>
<feature type="transmembrane region" description="Helical" evidence="6">
    <location>
        <begin position="202"/>
        <end position="222"/>
    </location>
</feature>
<feature type="transmembrane region" description="Helical" evidence="6">
    <location>
        <begin position="427"/>
        <end position="448"/>
    </location>
</feature>
<dbReference type="CDD" id="cd13132">
    <property type="entry name" value="MATE_eukaryotic"/>
    <property type="match status" value="1"/>
</dbReference>
<keyword evidence="8" id="KW-1185">Reference proteome</keyword>